<keyword evidence="2" id="KW-1185">Reference proteome</keyword>
<evidence type="ECO:0000313" key="2">
    <source>
        <dbReference type="Proteomes" id="UP001163719"/>
    </source>
</evidence>
<dbReference type="EMBL" id="JAPDHV010000002">
    <property type="protein sequence ID" value="MCW3160625.1"/>
    <property type="molecule type" value="Genomic_DNA"/>
</dbReference>
<comment type="caution">
    <text evidence="1">The sequence shown here is derived from an EMBL/GenBank/DDBJ whole genome shotgun (WGS) entry which is preliminary data.</text>
</comment>
<gene>
    <name evidence="1" type="ORF">OH806_05005</name>
</gene>
<evidence type="ECO:0000313" key="1">
    <source>
        <dbReference type="EMBL" id="MCW3160625.1"/>
    </source>
</evidence>
<dbReference type="Proteomes" id="UP001163719">
    <property type="component" value="Unassembled WGS sequence"/>
</dbReference>
<evidence type="ECO:0008006" key="3">
    <source>
        <dbReference type="Google" id="ProtNLM"/>
    </source>
</evidence>
<protein>
    <recommendedName>
        <fullName evidence="3">Lipoprotein</fullName>
    </recommendedName>
</protein>
<dbReference type="RefSeq" id="WP_264742575.1">
    <property type="nucleotide sequence ID" value="NZ_JAPDHV010000002.1"/>
</dbReference>
<name>A0ABT3HLF7_9FLAO</name>
<accession>A0ABT3HLF7</accession>
<proteinExistence type="predicted"/>
<sequence>MKNVLLLLLLLNCNSKGELHNEVNLKNIYKITYNNHIIEEKDKDNLVDLIGILKHSDGIWKFYKKQPLILQYENKEIDTIYTNGFVFQYKDKYFVSKKNLLIQYQ</sequence>
<organism evidence="1 2">
    <name type="scientific">Chryseobacterium oryctis</name>
    <dbReference type="NCBI Taxonomy" id="2952618"/>
    <lineage>
        <taxon>Bacteria</taxon>
        <taxon>Pseudomonadati</taxon>
        <taxon>Bacteroidota</taxon>
        <taxon>Flavobacteriia</taxon>
        <taxon>Flavobacteriales</taxon>
        <taxon>Weeksellaceae</taxon>
        <taxon>Chryseobacterium group</taxon>
        <taxon>Chryseobacterium</taxon>
    </lineage>
</organism>
<reference evidence="1" key="1">
    <citation type="submission" date="2022-10" db="EMBL/GenBank/DDBJ databases">
        <title>Chryseobacterium babae sp. nov. isolated from the gut of the beetle Oryctes rhinoceros, and Chryseobacterium kimseyorum sp. nov., isolated from a stick insect rearing cage.</title>
        <authorList>
            <person name="Shelomi M."/>
            <person name="Han C.-J."/>
            <person name="Chen W.-M."/>
            <person name="Chen H.-K."/>
            <person name="Liaw S.-J."/>
            <person name="Muhle E."/>
            <person name="Clermont D."/>
        </authorList>
    </citation>
    <scope>NUCLEOTIDE SEQUENCE</scope>
    <source>
        <strain evidence="1">WLa1L2M3</strain>
    </source>
</reference>